<protein>
    <submittedName>
        <fullName evidence="1">Uncharacterized protein</fullName>
    </submittedName>
</protein>
<organism evidence="1 2">
    <name type="scientific">Bacteroides pyogenes</name>
    <dbReference type="NCBI Taxonomy" id="310300"/>
    <lineage>
        <taxon>Bacteria</taxon>
        <taxon>Pseudomonadati</taxon>
        <taxon>Bacteroidota</taxon>
        <taxon>Bacteroidia</taxon>
        <taxon>Bacteroidales</taxon>
        <taxon>Bacteroidaceae</taxon>
        <taxon>Bacteroides</taxon>
    </lineage>
</organism>
<sequence>MADRSVLTMKKACDFGEQKYSYREEKSVSLVDSSVLTMKKACDFGEQKYFYRKERSVSLVNSGVLRMKKTLRVWRTEVFLQGKEPANNRTKTLSAVK</sequence>
<reference evidence="1 2" key="1">
    <citation type="submission" date="2019-07" db="EMBL/GenBank/DDBJ databases">
        <title>Draft Genome Sequences of Bacteroides pyogenes Strains Isolated from the Uterus Holstein Dairy Cows with Metritis.</title>
        <authorList>
            <person name="Cunha F."/>
            <person name="Galvao K.N."/>
            <person name="Jeon S.J."/>
            <person name="Jeong K.C."/>
        </authorList>
    </citation>
    <scope>NUCLEOTIDE SEQUENCE [LARGE SCALE GENOMIC DNA]</scope>
    <source>
        <strain evidence="1 2">KG-31</strain>
    </source>
</reference>
<evidence type="ECO:0000313" key="1">
    <source>
        <dbReference type="EMBL" id="TYK33724.1"/>
    </source>
</evidence>
<dbReference type="Proteomes" id="UP000324383">
    <property type="component" value="Unassembled WGS sequence"/>
</dbReference>
<name>A0A5D3FP34_9BACE</name>
<proteinExistence type="predicted"/>
<comment type="caution">
    <text evidence="1">The sequence shown here is derived from an EMBL/GenBank/DDBJ whole genome shotgun (WGS) entry which is preliminary data.</text>
</comment>
<accession>A0A5D3FP34</accession>
<evidence type="ECO:0000313" key="2">
    <source>
        <dbReference type="Proteomes" id="UP000324383"/>
    </source>
</evidence>
<dbReference type="AlphaFoldDB" id="A0A5D3FP34"/>
<gene>
    <name evidence="1" type="ORF">FNJ60_07325</name>
</gene>
<dbReference type="RefSeq" id="WP_148727002.1">
    <property type="nucleotide sequence ID" value="NZ_CP197398.1"/>
</dbReference>
<keyword evidence="2" id="KW-1185">Reference proteome</keyword>
<dbReference type="EMBL" id="VKLW01000013">
    <property type="protein sequence ID" value="TYK33724.1"/>
    <property type="molecule type" value="Genomic_DNA"/>
</dbReference>